<evidence type="ECO:0000256" key="3">
    <source>
        <dbReference type="ARBA" id="ARBA00023015"/>
    </source>
</evidence>
<dbReference type="InterPro" id="IPR050613">
    <property type="entry name" value="Sec_Metabolite_Reg"/>
</dbReference>
<dbReference type="Pfam" id="PF04082">
    <property type="entry name" value="Fungal_trans"/>
    <property type="match status" value="1"/>
</dbReference>
<reference evidence="9 10" key="1">
    <citation type="submission" date="2015-04" db="EMBL/GenBank/DDBJ databases">
        <authorList>
            <person name="Heijne W.H."/>
            <person name="Fedorova N.D."/>
            <person name="Nierman W.C."/>
            <person name="Vollebregt A.W."/>
            <person name="Zhao Z."/>
            <person name="Wu L."/>
            <person name="Kumar M."/>
            <person name="Stam H."/>
            <person name="van den Berg M.A."/>
            <person name="Pel H.J."/>
        </authorList>
    </citation>
    <scope>NUCLEOTIDE SEQUENCE [LARGE SCALE GENOMIC DNA]</scope>
    <source>
        <strain evidence="9 10">CBS 393.64</strain>
    </source>
</reference>
<protein>
    <submittedName>
        <fullName evidence="9">Zn(II)2Cys6 transcription factor (Eurofung)</fullName>
    </submittedName>
</protein>
<evidence type="ECO:0000313" key="9">
    <source>
        <dbReference type="EMBL" id="KKA16345.1"/>
    </source>
</evidence>
<feature type="compositionally biased region" description="Acidic residues" evidence="7">
    <location>
        <begin position="757"/>
        <end position="766"/>
    </location>
</feature>
<dbReference type="PROSITE" id="PS00463">
    <property type="entry name" value="ZN2_CY6_FUNGAL_1"/>
    <property type="match status" value="1"/>
</dbReference>
<dbReference type="InterPro" id="IPR001138">
    <property type="entry name" value="Zn2Cys6_DnaBD"/>
</dbReference>
<dbReference type="CDD" id="cd00067">
    <property type="entry name" value="GAL4"/>
    <property type="match status" value="1"/>
</dbReference>
<dbReference type="SMART" id="SM00906">
    <property type="entry name" value="Fungal_trans"/>
    <property type="match status" value="1"/>
</dbReference>
<evidence type="ECO:0000256" key="1">
    <source>
        <dbReference type="ARBA" id="ARBA00004123"/>
    </source>
</evidence>
<dbReference type="Proteomes" id="UP000053958">
    <property type="component" value="Unassembled WGS sequence"/>
</dbReference>
<evidence type="ECO:0000256" key="2">
    <source>
        <dbReference type="ARBA" id="ARBA00022723"/>
    </source>
</evidence>
<evidence type="ECO:0000256" key="4">
    <source>
        <dbReference type="ARBA" id="ARBA00023125"/>
    </source>
</evidence>
<dbReference type="Pfam" id="PF00172">
    <property type="entry name" value="Zn_clus"/>
    <property type="match status" value="1"/>
</dbReference>
<dbReference type="SUPFAM" id="SSF57701">
    <property type="entry name" value="Zn2/Cys6 DNA-binding domain"/>
    <property type="match status" value="1"/>
</dbReference>
<sequence length="989" mass="111107">MASLPKRKERLQLSCSFCRQKKLRCDRNHPCGNCVRRGLASSCRFMKSDGPADSDIVHMRRRIHDLEQLIRSLVENRNSQDVVARDQRGNGQEDPVLSTPPAVASHQAGAGKEVSESIGQVKEFLESNSELERQHGPTNDNQFGPELLRSDSYLPTKAEILSSIPPRPIVDRLVSRYFSFVDGLSDADMYQYEQFWENQQTTPVMWLGLLFCIMCLATLYSMRAGRRVLDSEADPEESILLFRHRAVQCLKLADYTQSPPYTIETLLLYLSSEYFRSNDTQFGLWLVFGMVVRLAFRMGYHRDPSHYPGRISAFDAEMRRRVWAVLMPLDILGSGQVGQPFMTKLSQVDTEPPANLHDQDFDKNTSVMPAGRPANELTGVSYTIIKTKLAAVYGHISDLTGSDRQLRDTYASMPPPLQMRPVRSSILDPHHLIMQRFNLDLLFLKTVCILHRKYLILAWSEPRYSYSRTACLEAAWKILRHQAVIHAETKPDGLLHEDKWLVSALSSHDFLLAAMILCLDIDHRQRCRDQIEQTTSSLTEDELLQELEESHASWRESSSQSAEALSAYRTLSIMLKKLDRKDPSSAQVNNSDILQTSNAQPLPAIPSQDNAQDSSELSSLGQAAPCNDLAMFQEGEIQRWMDAAEMINWIVLFKELALGRFQTVATSCLTRLDERVPALQAWHVKLGSTESDDTGGWNSVLESKTEISVKQGQKRPHVSAEEEATGVKRIRTKQIGRRFSGKAPRKILTSTNANKIEEEDEEEEDSATMTLPPALGHESSVRQDYGLTTTYELPGQRTLIPSSVPRRHILAELDLATVTLSHVLIPKLRPAAFLTAKMQNTFLGTVPFAACAPGNVCNLSLSVDPSILVAYGPPTVRRATAGLLTKEDSAVFTRACWIKNTKTTAVSISAMDQVPVSQDEKLRVNILEPKGLEQEGDQTHLDGQWGEGVASFEKDGEVKWQISQLGGKEVRLVLEYETRLPRGHRIIEN</sequence>
<keyword evidence="4" id="KW-0238">DNA-binding</keyword>
<feature type="region of interest" description="Disordered" evidence="7">
    <location>
        <begin position="80"/>
        <end position="111"/>
    </location>
</feature>
<dbReference type="SMART" id="SM00066">
    <property type="entry name" value="GAL4"/>
    <property type="match status" value="1"/>
</dbReference>
<feature type="region of interest" description="Disordered" evidence="7">
    <location>
        <begin position="747"/>
        <end position="777"/>
    </location>
</feature>
<dbReference type="PROSITE" id="PS50048">
    <property type="entry name" value="ZN2_CY6_FUNGAL_2"/>
    <property type="match status" value="1"/>
</dbReference>
<dbReference type="Pfam" id="PF13598">
    <property type="entry name" value="DUF4139"/>
    <property type="match status" value="1"/>
</dbReference>
<evidence type="ECO:0000259" key="8">
    <source>
        <dbReference type="PROSITE" id="PS50048"/>
    </source>
</evidence>
<dbReference type="GO" id="GO:0008270">
    <property type="term" value="F:zinc ion binding"/>
    <property type="evidence" value="ECO:0007669"/>
    <property type="project" value="InterPro"/>
</dbReference>
<keyword evidence="2" id="KW-0479">Metal-binding</keyword>
<comment type="caution">
    <text evidence="9">The sequence shown here is derived from an EMBL/GenBank/DDBJ whole genome shotgun (WGS) entry which is preliminary data.</text>
</comment>
<name>A0A0F4YDY5_RASE3</name>
<keyword evidence="3" id="KW-0805">Transcription regulation</keyword>
<keyword evidence="10" id="KW-1185">Reference proteome</keyword>
<evidence type="ECO:0000256" key="6">
    <source>
        <dbReference type="ARBA" id="ARBA00023242"/>
    </source>
</evidence>
<dbReference type="OrthoDB" id="4934715at2759"/>
<dbReference type="CDD" id="cd12148">
    <property type="entry name" value="fungal_TF_MHR"/>
    <property type="match status" value="1"/>
</dbReference>
<evidence type="ECO:0000256" key="5">
    <source>
        <dbReference type="ARBA" id="ARBA00023163"/>
    </source>
</evidence>
<dbReference type="GO" id="GO:0006351">
    <property type="term" value="P:DNA-templated transcription"/>
    <property type="evidence" value="ECO:0007669"/>
    <property type="project" value="InterPro"/>
</dbReference>
<dbReference type="InterPro" id="IPR036864">
    <property type="entry name" value="Zn2-C6_fun-type_DNA-bd_sf"/>
</dbReference>
<dbReference type="GO" id="GO:0003677">
    <property type="term" value="F:DNA binding"/>
    <property type="evidence" value="ECO:0007669"/>
    <property type="project" value="UniProtKB-KW"/>
</dbReference>
<feature type="compositionally biased region" description="Polar residues" evidence="7">
    <location>
        <begin position="607"/>
        <end position="619"/>
    </location>
</feature>
<evidence type="ECO:0000313" key="10">
    <source>
        <dbReference type="Proteomes" id="UP000053958"/>
    </source>
</evidence>
<keyword evidence="5" id="KW-0804">Transcription</keyword>
<dbReference type="EMBL" id="LASV01000787">
    <property type="protein sequence ID" value="KKA16345.1"/>
    <property type="molecule type" value="Genomic_DNA"/>
</dbReference>
<dbReference type="GO" id="GO:0000981">
    <property type="term" value="F:DNA-binding transcription factor activity, RNA polymerase II-specific"/>
    <property type="evidence" value="ECO:0007669"/>
    <property type="project" value="InterPro"/>
</dbReference>
<dbReference type="InterPro" id="IPR007219">
    <property type="entry name" value="XnlR_reg_dom"/>
</dbReference>
<accession>A0A0F4YDY5</accession>
<feature type="region of interest" description="Disordered" evidence="7">
    <location>
        <begin position="598"/>
        <end position="619"/>
    </location>
</feature>
<proteinExistence type="predicted"/>
<dbReference type="GO" id="GO:0005634">
    <property type="term" value="C:nucleus"/>
    <property type="evidence" value="ECO:0007669"/>
    <property type="project" value="UniProtKB-SubCell"/>
</dbReference>
<dbReference type="InterPro" id="IPR037291">
    <property type="entry name" value="DUF4139"/>
</dbReference>
<dbReference type="AlphaFoldDB" id="A0A0F4YDY5"/>
<dbReference type="RefSeq" id="XP_013322957.1">
    <property type="nucleotide sequence ID" value="XM_013467503.1"/>
</dbReference>
<dbReference type="GeneID" id="25313141"/>
<dbReference type="PANTHER" id="PTHR31001">
    <property type="entry name" value="UNCHARACTERIZED TRANSCRIPTIONAL REGULATORY PROTEIN"/>
    <property type="match status" value="1"/>
</dbReference>
<organism evidence="9 10">
    <name type="scientific">Rasamsonia emersonii (strain ATCC 16479 / CBS 393.64 / IMI 116815)</name>
    <dbReference type="NCBI Taxonomy" id="1408163"/>
    <lineage>
        <taxon>Eukaryota</taxon>
        <taxon>Fungi</taxon>
        <taxon>Dikarya</taxon>
        <taxon>Ascomycota</taxon>
        <taxon>Pezizomycotina</taxon>
        <taxon>Eurotiomycetes</taxon>
        <taxon>Eurotiomycetidae</taxon>
        <taxon>Eurotiales</taxon>
        <taxon>Trichocomaceae</taxon>
        <taxon>Rasamsonia</taxon>
    </lineage>
</organism>
<gene>
    <name evidence="9" type="ORF">T310_10079</name>
</gene>
<keyword evidence="6" id="KW-0539">Nucleus</keyword>
<evidence type="ECO:0000256" key="7">
    <source>
        <dbReference type="SAM" id="MobiDB-lite"/>
    </source>
</evidence>
<comment type="subcellular location">
    <subcellularLocation>
        <location evidence="1">Nucleus</location>
    </subcellularLocation>
</comment>
<dbReference type="Gene3D" id="4.10.240.10">
    <property type="entry name" value="Zn(2)-C6 fungal-type DNA-binding domain"/>
    <property type="match status" value="1"/>
</dbReference>
<dbReference type="PANTHER" id="PTHR31001:SF49">
    <property type="entry name" value="ZN(II)2CYS6 TRANSCRIPTION FACTOR (EUROFUNG)"/>
    <property type="match status" value="1"/>
</dbReference>
<feature type="domain" description="Zn(2)-C6 fungal-type" evidence="8">
    <location>
        <begin position="14"/>
        <end position="45"/>
    </location>
</feature>